<dbReference type="RefSeq" id="XP_024373644.1">
    <property type="nucleotide sequence ID" value="XM_024517876.2"/>
</dbReference>
<dbReference type="PROSITE" id="PS51384">
    <property type="entry name" value="FAD_FR"/>
    <property type="match status" value="1"/>
</dbReference>
<feature type="binding site" evidence="10">
    <location>
        <position position="150"/>
    </location>
    <ligand>
        <name>FAD</name>
        <dbReference type="ChEBI" id="CHEBI:57692"/>
    </ligand>
</feature>
<dbReference type="Gene3D" id="2.40.30.10">
    <property type="entry name" value="Translation factors"/>
    <property type="match status" value="1"/>
</dbReference>
<dbReference type="InterPro" id="IPR008333">
    <property type="entry name" value="Cbr1-like_FAD-bd_dom"/>
</dbReference>
<dbReference type="Pfam" id="PF00970">
    <property type="entry name" value="FAD_binding_6"/>
    <property type="match status" value="1"/>
</dbReference>
<dbReference type="InterPro" id="IPR001433">
    <property type="entry name" value="OxRdtase_FAD/NAD-bd"/>
</dbReference>
<dbReference type="KEGG" id="ppp:112281400"/>
<organism evidence="12">
    <name type="scientific">Physcomitrium patens</name>
    <name type="common">Spreading-leaved earth moss</name>
    <name type="synonym">Physcomitrella patens</name>
    <dbReference type="NCBI Taxonomy" id="3218"/>
    <lineage>
        <taxon>Eukaryota</taxon>
        <taxon>Viridiplantae</taxon>
        <taxon>Streptophyta</taxon>
        <taxon>Embryophyta</taxon>
        <taxon>Bryophyta</taxon>
        <taxon>Bryophytina</taxon>
        <taxon>Bryopsida</taxon>
        <taxon>Funariidae</taxon>
        <taxon>Funariales</taxon>
        <taxon>Funariaceae</taxon>
        <taxon>Physcomitrium</taxon>
    </lineage>
</organism>
<evidence type="ECO:0000256" key="7">
    <source>
        <dbReference type="ARBA" id="ARBA00023002"/>
    </source>
</evidence>
<gene>
    <name evidence="13" type="primary">LOC112281400</name>
    <name evidence="12" type="ORF">PHYPA_006402</name>
</gene>
<dbReference type="OrthoDB" id="432685at2759"/>
<dbReference type="OMA" id="KGPEMQK"/>
<dbReference type="Gramene" id="Pp3c4_18080V3.2">
    <property type="protein sequence ID" value="Pp3c4_18080V3.2"/>
    <property type="gene ID" value="Pp3c4_18080"/>
</dbReference>
<proteinExistence type="inferred from homology"/>
<evidence type="ECO:0000256" key="10">
    <source>
        <dbReference type="PIRSR" id="PIRSR601834-1"/>
    </source>
</evidence>
<keyword evidence="14" id="KW-1185">Reference proteome</keyword>
<evidence type="ECO:0000256" key="8">
    <source>
        <dbReference type="ARBA" id="ARBA00023027"/>
    </source>
</evidence>
<dbReference type="InterPro" id="IPR001834">
    <property type="entry name" value="CBR-like"/>
</dbReference>
<evidence type="ECO:0000256" key="4">
    <source>
        <dbReference type="ARBA" id="ARBA00012011"/>
    </source>
</evidence>
<evidence type="ECO:0000256" key="3">
    <source>
        <dbReference type="ARBA" id="ARBA00006105"/>
    </source>
</evidence>
<dbReference type="InterPro" id="IPR017927">
    <property type="entry name" value="FAD-bd_FR_type"/>
</dbReference>
<evidence type="ECO:0000256" key="1">
    <source>
        <dbReference type="ARBA" id="ARBA00001974"/>
    </source>
</evidence>
<reference evidence="12 14" key="1">
    <citation type="journal article" date="2008" name="Science">
        <title>The Physcomitrella genome reveals evolutionary insights into the conquest of land by plants.</title>
        <authorList>
            <person name="Rensing S."/>
            <person name="Lang D."/>
            <person name="Zimmer A."/>
            <person name="Terry A."/>
            <person name="Salamov A."/>
            <person name="Shapiro H."/>
            <person name="Nishiyama T."/>
            <person name="Perroud P.-F."/>
            <person name="Lindquist E."/>
            <person name="Kamisugi Y."/>
            <person name="Tanahashi T."/>
            <person name="Sakakibara K."/>
            <person name="Fujita T."/>
            <person name="Oishi K."/>
            <person name="Shin-I T."/>
            <person name="Kuroki Y."/>
            <person name="Toyoda A."/>
            <person name="Suzuki Y."/>
            <person name="Hashimoto A."/>
            <person name="Yamaguchi K."/>
            <person name="Sugano A."/>
            <person name="Kohara Y."/>
            <person name="Fujiyama A."/>
            <person name="Anterola A."/>
            <person name="Aoki S."/>
            <person name="Ashton N."/>
            <person name="Barbazuk W.B."/>
            <person name="Barker E."/>
            <person name="Bennetzen J."/>
            <person name="Bezanilla M."/>
            <person name="Blankenship R."/>
            <person name="Cho S.H."/>
            <person name="Dutcher S."/>
            <person name="Estelle M."/>
            <person name="Fawcett J.A."/>
            <person name="Gundlach H."/>
            <person name="Hanada K."/>
            <person name="Heyl A."/>
            <person name="Hicks K.A."/>
            <person name="Hugh J."/>
            <person name="Lohr M."/>
            <person name="Mayer K."/>
            <person name="Melkozernov A."/>
            <person name="Murata T."/>
            <person name="Nelson D."/>
            <person name="Pils B."/>
            <person name="Prigge M."/>
            <person name="Reiss B."/>
            <person name="Renner T."/>
            <person name="Rombauts S."/>
            <person name="Rushton P."/>
            <person name="Sanderfoot A."/>
            <person name="Schween G."/>
            <person name="Shiu S.-H."/>
            <person name="Stueber K."/>
            <person name="Theodoulou F.L."/>
            <person name="Tu H."/>
            <person name="Van de Peer Y."/>
            <person name="Verrier P.J."/>
            <person name="Waters E."/>
            <person name="Wood A."/>
            <person name="Yang L."/>
            <person name="Cove D."/>
            <person name="Cuming A."/>
            <person name="Hasebe M."/>
            <person name="Lucas S."/>
            <person name="Mishler D.B."/>
            <person name="Reski R."/>
            <person name="Grigoriev I."/>
            <person name="Quatrano R.S."/>
            <person name="Boore J.L."/>
        </authorList>
    </citation>
    <scope>NUCLEOTIDE SEQUENCE [LARGE SCALE GENOMIC DNA]</scope>
    <source>
        <strain evidence="13 14">cv. Gransden 2004</strain>
    </source>
</reference>
<feature type="binding site" evidence="10">
    <location>
        <position position="149"/>
    </location>
    <ligand>
        <name>FAD</name>
        <dbReference type="ChEBI" id="CHEBI:57692"/>
    </ligand>
</feature>
<feature type="binding site" evidence="10">
    <location>
        <position position="151"/>
    </location>
    <ligand>
        <name>FAD</name>
        <dbReference type="ChEBI" id="CHEBI:57692"/>
    </ligand>
</feature>
<dbReference type="FunFam" id="2.40.30.10:FF:000032">
    <property type="entry name" value="NADH-cytochrome b5 reductase"/>
    <property type="match status" value="1"/>
</dbReference>
<protein>
    <recommendedName>
        <fullName evidence="4">cytochrome-b5 reductase</fullName>
        <ecNumber evidence="4">1.6.2.2</ecNumber>
    </recommendedName>
</protein>
<reference evidence="12 14" key="2">
    <citation type="journal article" date="2018" name="Plant J.">
        <title>The Physcomitrella patens chromosome-scale assembly reveals moss genome structure and evolution.</title>
        <authorList>
            <person name="Lang D."/>
            <person name="Ullrich K.K."/>
            <person name="Murat F."/>
            <person name="Fuchs J."/>
            <person name="Jenkins J."/>
            <person name="Haas F.B."/>
            <person name="Piednoel M."/>
            <person name="Gundlach H."/>
            <person name="Van Bel M."/>
            <person name="Meyberg R."/>
            <person name="Vives C."/>
            <person name="Morata J."/>
            <person name="Symeonidi A."/>
            <person name="Hiss M."/>
            <person name="Muchero W."/>
            <person name="Kamisugi Y."/>
            <person name="Saleh O."/>
            <person name="Blanc G."/>
            <person name="Decker E.L."/>
            <person name="van Gessel N."/>
            <person name="Grimwood J."/>
            <person name="Hayes R.D."/>
            <person name="Graham S.W."/>
            <person name="Gunter L.E."/>
            <person name="McDaniel S.F."/>
            <person name="Hoernstein S.N.W."/>
            <person name="Larsson A."/>
            <person name="Li F.W."/>
            <person name="Perroud P.F."/>
            <person name="Phillips J."/>
            <person name="Ranjan P."/>
            <person name="Rokshar D.S."/>
            <person name="Rothfels C.J."/>
            <person name="Schneider L."/>
            <person name="Shu S."/>
            <person name="Stevenson D.W."/>
            <person name="Thummler F."/>
            <person name="Tillich M."/>
            <person name="Villarreal Aguilar J.C."/>
            <person name="Widiez T."/>
            <person name="Wong G.K."/>
            <person name="Wymore A."/>
            <person name="Zhang Y."/>
            <person name="Zimmer A.D."/>
            <person name="Quatrano R.S."/>
            <person name="Mayer K.F.X."/>
            <person name="Goodstein D."/>
            <person name="Casacuberta J.M."/>
            <person name="Vandepoele K."/>
            <person name="Reski R."/>
            <person name="Cuming A.C."/>
            <person name="Tuskan G.A."/>
            <person name="Maumus F."/>
            <person name="Salse J."/>
            <person name="Schmutz J."/>
            <person name="Rensing S.A."/>
        </authorList>
    </citation>
    <scope>NUCLEOTIDE SEQUENCE [LARGE SCALE GENOMIC DNA]</scope>
    <source>
        <strain evidence="13 14">cv. Gransden 2004</strain>
    </source>
</reference>
<evidence type="ECO:0000313" key="14">
    <source>
        <dbReference type="Proteomes" id="UP000006727"/>
    </source>
</evidence>
<keyword evidence="6 10" id="KW-0274">FAD</keyword>
<comment type="subcellular location">
    <subcellularLocation>
        <location evidence="2">Mitochondrion</location>
    </subcellularLocation>
</comment>
<evidence type="ECO:0000256" key="5">
    <source>
        <dbReference type="ARBA" id="ARBA00022630"/>
    </source>
</evidence>
<feature type="domain" description="FAD-binding FR-type" evidence="11">
    <location>
        <begin position="92"/>
        <end position="200"/>
    </location>
</feature>
<dbReference type="Gene3D" id="3.40.50.80">
    <property type="entry name" value="Nucleotide-binding domain of ferredoxin-NADP reductase (FNR) module"/>
    <property type="match status" value="1"/>
</dbReference>
<keyword evidence="9" id="KW-0496">Mitochondrion</keyword>
<keyword evidence="5 10" id="KW-0285">Flavoprotein</keyword>
<dbReference type="Gramene" id="Pp3c4_18080V3.1">
    <property type="protein sequence ID" value="Pp3c4_18080V3.1"/>
    <property type="gene ID" value="Pp3c4_18080"/>
</dbReference>
<sequence>MAMAMAIRRAGRARAVLRGTEWGVSGGARCLASAATAARVEDDRRESSTSGRALAAFGAFLGAGAFYSCQKMINSEPALAEASEPKTALNPKEFVKFKVSEVRDVNHNTKLYRFTFDSQEALGLHVASCLITKAEIGKKKDGSPNYVIRPYTPISPPDSKGYFDLLVKIYPNGKMTQHLAQLKPGDTLDVKGPIPKLPYAPNMKKQIGMIAGGTGITPMLQVIDAIVSNPEDNTQVSLVFANTTPADILLKSKLDALSFAHPNFKVYYVVDSPTNDWKGGKGYINKDVLLKGLPSPSDDTLILVCGPPGLMNLISGDKAPDRSQGELVGLLKELGYTSEQVYKF</sequence>
<dbReference type="AlphaFoldDB" id="A0A2K1KNZ2"/>
<keyword evidence="8" id="KW-0520">NAD</keyword>
<keyword evidence="7" id="KW-0560">Oxidoreductase</keyword>
<dbReference type="CDD" id="cd06183">
    <property type="entry name" value="cyt_b5_reduct_like"/>
    <property type="match status" value="1"/>
</dbReference>
<feature type="binding site" evidence="10">
    <location>
        <position position="175"/>
    </location>
    <ligand>
        <name>FAD</name>
        <dbReference type="ChEBI" id="CHEBI:57692"/>
    </ligand>
</feature>
<dbReference type="FunFam" id="3.40.50.80:FF:000009">
    <property type="entry name" value="NADH-cytochrome b5 reductase"/>
    <property type="match status" value="1"/>
</dbReference>
<name>A0A2K1KNZ2_PHYPA</name>
<dbReference type="InterPro" id="IPR017938">
    <property type="entry name" value="Riboflavin_synthase-like_b-brl"/>
</dbReference>
<dbReference type="SUPFAM" id="SSF52343">
    <property type="entry name" value="Ferredoxin reductase-like, C-terminal NADP-linked domain"/>
    <property type="match status" value="1"/>
</dbReference>
<feature type="binding site" evidence="10">
    <location>
        <position position="217"/>
    </location>
    <ligand>
        <name>FAD</name>
        <dbReference type="ChEBI" id="CHEBI:57692"/>
    </ligand>
</feature>
<feature type="binding site" evidence="10">
    <location>
        <position position="174"/>
    </location>
    <ligand>
        <name>FAD</name>
        <dbReference type="ChEBI" id="CHEBI:57692"/>
    </ligand>
</feature>
<dbReference type="GO" id="GO:0005739">
    <property type="term" value="C:mitochondrion"/>
    <property type="evidence" value="ECO:0000318"/>
    <property type="project" value="GO_Central"/>
</dbReference>
<dbReference type="GeneID" id="112281400"/>
<dbReference type="PRINTS" id="PR00406">
    <property type="entry name" value="CYTB5RDTASE"/>
</dbReference>
<dbReference type="GO" id="GO:0090524">
    <property type="term" value="F:cytochrome-b5 reductase activity, acting on NADH"/>
    <property type="evidence" value="ECO:0007669"/>
    <property type="project" value="UniProtKB-EC"/>
</dbReference>
<dbReference type="STRING" id="3218.A0A2K1KNZ2"/>
<dbReference type="PANTHER" id="PTHR19370:SF171">
    <property type="entry name" value="NADH-CYTOCHROME B5 REDUCTASE 2"/>
    <property type="match status" value="1"/>
</dbReference>
<evidence type="ECO:0000256" key="2">
    <source>
        <dbReference type="ARBA" id="ARBA00004173"/>
    </source>
</evidence>
<dbReference type="EMBL" id="ABEU02000004">
    <property type="protein sequence ID" value="PNR55505.1"/>
    <property type="molecule type" value="Genomic_DNA"/>
</dbReference>
<dbReference type="EnsemblPlants" id="Pp3c4_18080V3.2">
    <property type="protein sequence ID" value="Pp3c4_18080V3.2"/>
    <property type="gene ID" value="Pp3c4_18080"/>
</dbReference>
<dbReference type="InterPro" id="IPR039261">
    <property type="entry name" value="FNR_nucleotide-bd"/>
</dbReference>
<feature type="binding site" evidence="10">
    <location>
        <position position="168"/>
    </location>
    <ligand>
        <name>FAD</name>
        <dbReference type="ChEBI" id="CHEBI:57692"/>
    </ligand>
</feature>
<reference evidence="13" key="3">
    <citation type="submission" date="2020-12" db="UniProtKB">
        <authorList>
            <consortium name="EnsemblPlants"/>
        </authorList>
    </citation>
    <scope>IDENTIFICATION</scope>
</reference>
<comment type="cofactor">
    <cofactor evidence="1 10">
        <name>FAD</name>
        <dbReference type="ChEBI" id="CHEBI:57692"/>
    </cofactor>
</comment>
<dbReference type="EC" id="1.6.2.2" evidence="4"/>
<dbReference type="Proteomes" id="UP000006727">
    <property type="component" value="Chromosome 4"/>
</dbReference>
<evidence type="ECO:0000313" key="13">
    <source>
        <dbReference type="EnsemblPlants" id="Pp3c4_18080V3.1"/>
    </source>
</evidence>
<evidence type="ECO:0000259" key="11">
    <source>
        <dbReference type="PROSITE" id="PS51384"/>
    </source>
</evidence>
<comment type="similarity">
    <text evidence="3">Belongs to the flavoprotein pyridine nucleotide cytochrome reductase family.</text>
</comment>
<evidence type="ECO:0000256" key="9">
    <source>
        <dbReference type="ARBA" id="ARBA00023128"/>
    </source>
</evidence>
<dbReference type="PANTHER" id="PTHR19370">
    <property type="entry name" value="NADH-CYTOCHROME B5 REDUCTASE"/>
    <property type="match status" value="1"/>
</dbReference>
<dbReference type="GO" id="GO:0004128">
    <property type="term" value="F:cytochrome-b5 reductase activity, acting on NAD(P)H"/>
    <property type="evidence" value="ECO:0000318"/>
    <property type="project" value="GO_Central"/>
</dbReference>
<evidence type="ECO:0000313" key="12">
    <source>
        <dbReference type="EMBL" id="PNR55505.1"/>
    </source>
</evidence>
<accession>A0A2K1KNZ2</accession>
<dbReference type="Pfam" id="PF00175">
    <property type="entry name" value="NAD_binding_1"/>
    <property type="match status" value="1"/>
</dbReference>
<dbReference type="SUPFAM" id="SSF63380">
    <property type="entry name" value="Riboflavin synthase domain-like"/>
    <property type="match status" value="1"/>
</dbReference>
<evidence type="ECO:0000256" key="6">
    <source>
        <dbReference type="ARBA" id="ARBA00022827"/>
    </source>
</evidence>
<dbReference type="FunCoup" id="A0A2K1KNZ2">
    <property type="interactions" value="2826"/>
</dbReference>
<feature type="binding site" evidence="10">
    <location>
        <position position="166"/>
    </location>
    <ligand>
        <name>FAD</name>
        <dbReference type="ChEBI" id="CHEBI:57692"/>
    </ligand>
</feature>
<dbReference type="EnsemblPlants" id="Pp3c4_18080V3.1">
    <property type="protein sequence ID" value="Pp3c4_18080V3.1"/>
    <property type="gene ID" value="Pp3c4_18080"/>
</dbReference>